<dbReference type="Proteomes" id="UP001281003">
    <property type="component" value="Unassembled WGS sequence"/>
</dbReference>
<keyword evidence="6" id="KW-1185">Reference proteome</keyword>
<dbReference type="Pfam" id="PF04478">
    <property type="entry name" value="Mid2"/>
    <property type="match status" value="1"/>
</dbReference>
<feature type="chain" id="PRO_5042163032" description="Mid2 domain-containing protein" evidence="3">
    <location>
        <begin position="20"/>
        <end position="294"/>
    </location>
</feature>
<comment type="caution">
    <text evidence="5">The sequence shown here is derived from an EMBL/GenBank/DDBJ whole genome shotgun (WGS) entry which is preliminary data.</text>
</comment>
<feature type="compositionally biased region" description="Low complexity" evidence="1">
    <location>
        <begin position="81"/>
        <end position="108"/>
    </location>
</feature>
<feature type="region of interest" description="Disordered" evidence="1">
    <location>
        <begin position="40"/>
        <end position="160"/>
    </location>
</feature>
<keyword evidence="2" id="KW-1133">Transmembrane helix</keyword>
<dbReference type="AlphaFoldDB" id="A0AAE0U3A2"/>
<organism evidence="5 6">
    <name type="scientific">Sordaria brevicollis</name>
    <dbReference type="NCBI Taxonomy" id="83679"/>
    <lineage>
        <taxon>Eukaryota</taxon>
        <taxon>Fungi</taxon>
        <taxon>Dikarya</taxon>
        <taxon>Ascomycota</taxon>
        <taxon>Pezizomycotina</taxon>
        <taxon>Sordariomycetes</taxon>
        <taxon>Sordariomycetidae</taxon>
        <taxon>Sordariales</taxon>
        <taxon>Sordariaceae</taxon>
        <taxon>Sordaria</taxon>
    </lineage>
</organism>
<dbReference type="InterPro" id="IPR007567">
    <property type="entry name" value="Mid2_dom"/>
</dbReference>
<sequence>MQLSRLLLVGLSALSVAEASYIRIGVNVPHHKNLGALARRADDDSSSADLDLDTTVKVSTPETTTKAAPVTTTSVDPPAEPSTTSKPVSVPAVTTSSAPAPVTTSTKSNNDQPPVTANPNGDAQSSTKGPSPTQSPSASAGGSGGSSDDGEKDAKSSSSVKPVIKTVTQIITTTDAQGVAMTVTTEALTTSTPPPGFADGQDGEKSGGGMSKQTRNTVIGVVVGVGGAIILAGLGIVAWRIWGRKRQSDEADNLMEYNDAGKPEVGGSTVGRTPFQSTLESYHAPTHVNQASNF</sequence>
<feature type="transmembrane region" description="Helical" evidence="2">
    <location>
        <begin position="218"/>
        <end position="239"/>
    </location>
</feature>
<name>A0AAE0U3A2_SORBR</name>
<feature type="domain" description="Mid2" evidence="4">
    <location>
        <begin position="181"/>
        <end position="234"/>
    </location>
</feature>
<feature type="signal peptide" evidence="3">
    <location>
        <begin position="1"/>
        <end position="19"/>
    </location>
</feature>
<feature type="compositionally biased region" description="Low complexity" evidence="1">
    <location>
        <begin position="129"/>
        <end position="140"/>
    </location>
</feature>
<feature type="region of interest" description="Disordered" evidence="1">
    <location>
        <begin position="188"/>
        <end position="212"/>
    </location>
</feature>
<feature type="compositionally biased region" description="Polar residues" evidence="1">
    <location>
        <begin position="109"/>
        <end position="128"/>
    </location>
</feature>
<evidence type="ECO:0000256" key="2">
    <source>
        <dbReference type="SAM" id="Phobius"/>
    </source>
</evidence>
<evidence type="ECO:0000313" key="6">
    <source>
        <dbReference type="Proteomes" id="UP001281003"/>
    </source>
</evidence>
<reference evidence="5" key="1">
    <citation type="journal article" date="2023" name="Mol. Phylogenet. Evol.">
        <title>Genome-scale phylogeny and comparative genomics of the fungal order Sordariales.</title>
        <authorList>
            <person name="Hensen N."/>
            <person name="Bonometti L."/>
            <person name="Westerberg I."/>
            <person name="Brannstrom I.O."/>
            <person name="Guillou S."/>
            <person name="Cros-Aarteil S."/>
            <person name="Calhoun S."/>
            <person name="Haridas S."/>
            <person name="Kuo A."/>
            <person name="Mondo S."/>
            <person name="Pangilinan J."/>
            <person name="Riley R."/>
            <person name="LaButti K."/>
            <person name="Andreopoulos B."/>
            <person name="Lipzen A."/>
            <person name="Chen C."/>
            <person name="Yan M."/>
            <person name="Daum C."/>
            <person name="Ng V."/>
            <person name="Clum A."/>
            <person name="Steindorff A."/>
            <person name="Ohm R.A."/>
            <person name="Martin F."/>
            <person name="Silar P."/>
            <person name="Natvig D.O."/>
            <person name="Lalanne C."/>
            <person name="Gautier V."/>
            <person name="Ament-Velasquez S.L."/>
            <person name="Kruys A."/>
            <person name="Hutchinson M.I."/>
            <person name="Powell A.J."/>
            <person name="Barry K."/>
            <person name="Miller A.N."/>
            <person name="Grigoriev I.V."/>
            <person name="Debuchy R."/>
            <person name="Gladieux P."/>
            <person name="Hiltunen Thoren M."/>
            <person name="Johannesson H."/>
        </authorList>
    </citation>
    <scope>NUCLEOTIDE SEQUENCE</scope>
    <source>
        <strain evidence="5">FGSC 1904</strain>
    </source>
</reference>
<evidence type="ECO:0000313" key="5">
    <source>
        <dbReference type="EMBL" id="KAK3389004.1"/>
    </source>
</evidence>
<protein>
    <recommendedName>
        <fullName evidence="4">Mid2 domain-containing protein</fullName>
    </recommendedName>
</protein>
<evidence type="ECO:0000259" key="4">
    <source>
        <dbReference type="Pfam" id="PF04478"/>
    </source>
</evidence>
<reference evidence="5" key="2">
    <citation type="submission" date="2023-07" db="EMBL/GenBank/DDBJ databases">
        <authorList>
            <consortium name="Lawrence Berkeley National Laboratory"/>
            <person name="Haridas S."/>
            <person name="Hensen N."/>
            <person name="Bonometti L."/>
            <person name="Westerberg I."/>
            <person name="Brannstrom I.O."/>
            <person name="Guillou S."/>
            <person name="Cros-Aarteil S."/>
            <person name="Calhoun S."/>
            <person name="Kuo A."/>
            <person name="Mondo S."/>
            <person name="Pangilinan J."/>
            <person name="Riley R."/>
            <person name="LaButti K."/>
            <person name="Andreopoulos B."/>
            <person name="Lipzen A."/>
            <person name="Chen C."/>
            <person name="Yanf M."/>
            <person name="Daum C."/>
            <person name="Ng V."/>
            <person name="Clum A."/>
            <person name="Steindorff A."/>
            <person name="Ohm R."/>
            <person name="Martin F."/>
            <person name="Silar P."/>
            <person name="Natvig D."/>
            <person name="Lalanne C."/>
            <person name="Gautier V."/>
            <person name="Ament-velasquez S.L."/>
            <person name="Kruys A."/>
            <person name="Hutchinson M.I."/>
            <person name="Powell A.J."/>
            <person name="Barry K."/>
            <person name="Miller A.N."/>
            <person name="Grigoriev I.V."/>
            <person name="Debuchy R."/>
            <person name="Gladieux P."/>
            <person name="Thoren M.H."/>
            <person name="Johannesson H."/>
        </authorList>
    </citation>
    <scope>NUCLEOTIDE SEQUENCE</scope>
    <source>
        <strain evidence="5">FGSC 1904</strain>
    </source>
</reference>
<keyword evidence="3" id="KW-0732">Signal</keyword>
<accession>A0AAE0U3A2</accession>
<dbReference type="EMBL" id="JAUTDP010000014">
    <property type="protein sequence ID" value="KAK3389004.1"/>
    <property type="molecule type" value="Genomic_DNA"/>
</dbReference>
<evidence type="ECO:0000256" key="1">
    <source>
        <dbReference type="SAM" id="MobiDB-lite"/>
    </source>
</evidence>
<keyword evidence="2" id="KW-0812">Transmembrane</keyword>
<evidence type="ECO:0000256" key="3">
    <source>
        <dbReference type="SAM" id="SignalP"/>
    </source>
</evidence>
<gene>
    <name evidence="5" type="ORF">B0T20DRAFT_91619</name>
</gene>
<feature type="compositionally biased region" description="Low complexity" evidence="1">
    <location>
        <begin position="53"/>
        <end position="73"/>
    </location>
</feature>
<keyword evidence="2" id="KW-0472">Membrane</keyword>
<proteinExistence type="predicted"/>